<accession>A0A161MG03</accession>
<dbReference type="Proteomes" id="UP000077701">
    <property type="component" value="Unassembled WGS sequence"/>
</dbReference>
<comment type="caution">
    <text evidence="1">The sequence shown here is derived from an EMBL/GenBank/DDBJ whole genome shotgun (WGS) entry which is preliminary data.</text>
</comment>
<evidence type="ECO:0000313" key="2">
    <source>
        <dbReference type="Proteomes" id="UP000077701"/>
    </source>
</evidence>
<protein>
    <submittedName>
        <fullName evidence="1">Uncharacterized protein</fullName>
    </submittedName>
</protein>
<dbReference type="AlphaFoldDB" id="A0A161MG03"/>
<sequence>MVVKGPVGDGDFHEEDPVSQANGTCAWEILPEICLSRESFHPKAAGTTGYAQVMQIRLAQIGYQGS</sequence>
<reference evidence="2" key="2">
    <citation type="submission" date="2016-04" db="EMBL/GenBank/DDBJ databases">
        <title>Planomonospora sphaerica JCM9374 whole genome shotgun sequence.</title>
        <authorList>
            <person name="Suzuki T."/>
            <person name="Dohra H."/>
            <person name="Kodani S."/>
        </authorList>
    </citation>
    <scope>NUCLEOTIDE SEQUENCE [LARGE SCALE GENOMIC DNA]</scope>
    <source>
        <strain evidence="2">JCM 9374</strain>
    </source>
</reference>
<keyword evidence="2" id="KW-1185">Reference proteome</keyword>
<dbReference type="EMBL" id="BDCX01000060">
    <property type="protein sequence ID" value="GAT71523.1"/>
    <property type="molecule type" value="Genomic_DNA"/>
</dbReference>
<evidence type="ECO:0000313" key="1">
    <source>
        <dbReference type="EMBL" id="GAT71523.1"/>
    </source>
</evidence>
<gene>
    <name evidence="1" type="ORF">PS9374_07216</name>
</gene>
<organism evidence="1 2">
    <name type="scientific">Planomonospora sphaerica</name>
    <dbReference type="NCBI Taxonomy" id="161355"/>
    <lineage>
        <taxon>Bacteria</taxon>
        <taxon>Bacillati</taxon>
        <taxon>Actinomycetota</taxon>
        <taxon>Actinomycetes</taxon>
        <taxon>Streptosporangiales</taxon>
        <taxon>Streptosporangiaceae</taxon>
        <taxon>Planomonospora</taxon>
    </lineage>
</organism>
<dbReference type="STRING" id="161355.PS9374_07216"/>
<reference evidence="1 2" key="1">
    <citation type="journal article" date="2016" name="Genome Announc.">
        <title>Draft Genome Sequence of Planomonospora sphaerica JCM9374, a Rare Actinomycete.</title>
        <authorList>
            <person name="Dohra H."/>
            <person name="Suzuki T."/>
            <person name="Inoue Y."/>
            <person name="Kodani S."/>
        </authorList>
    </citation>
    <scope>NUCLEOTIDE SEQUENCE [LARGE SCALE GENOMIC DNA]</scope>
    <source>
        <strain evidence="1 2">JCM 9374</strain>
    </source>
</reference>
<proteinExistence type="predicted"/>
<name>A0A161MG03_9ACTN</name>